<dbReference type="PANTHER" id="PTHR36451:SF1">
    <property type="entry name" value="OMEGA-HYDROXY-BETA-DIHYDROMENAQUINONE-9 SULFOTRANSFERASE STF3"/>
    <property type="match status" value="1"/>
</dbReference>
<dbReference type="EMBL" id="MWQN01000001">
    <property type="protein sequence ID" value="OPC80544.1"/>
    <property type="molecule type" value="Genomic_DNA"/>
</dbReference>
<dbReference type="Gene3D" id="3.40.50.300">
    <property type="entry name" value="P-loop containing nucleotide triphosphate hydrolases"/>
    <property type="match status" value="1"/>
</dbReference>
<dbReference type="InterPro" id="IPR027417">
    <property type="entry name" value="P-loop_NTPase"/>
</dbReference>
<dbReference type="RefSeq" id="WP_078974804.1">
    <property type="nucleotide sequence ID" value="NZ_MWQN01000001.1"/>
</dbReference>
<dbReference type="InterPro" id="IPR052736">
    <property type="entry name" value="Stf3_sulfotransferase"/>
</dbReference>
<evidence type="ECO:0000313" key="2">
    <source>
        <dbReference type="Proteomes" id="UP000190037"/>
    </source>
</evidence>
<evidence type="ECO:0008006" key="3">
    <source>
        <dbReference type="Google" id="ProtNLM"/>
    </source>
</evidence>
<sequence length="438" mass="48682">MAWTPPQRAAWTETLAAGAIPPLTDDLDRPFDADTLLGEARARAGGAWAGAGAGADPDPVGTPETAGLALTDTDPAFREGLDRLLHSLEHEANLDRVGRWWAYTWVNRLLDVRLQVARYVRDDPGVRDEPIERPIFVTGGPRTGTSILHALLARDPANRVPTTWEFLRPVPPPEPATRDTDPRIALAEREIRFVTAALPAMDAIHEKSGTLPKECISAHVLAFRSEDFTGQFAIPSYAAWLADCDMRPAYAYHRLVLQILQRRTPGATRWVLKSPAHLLTLDALVDVYPDARLAVTHRDPLTVLASLSSLIATIHHAYGNRSDIRDVARTQSDLWCTAYARLTAFRDAGRVTESDWHDSTYADFMRDPIAVVRELYAGFGLEFGADAAGRMRAYLAARPQGRHGRHAYAFDDLGLDREDVRSRLADYQKRFQVPTEEI</sequence>
<comment type="caution">
    <text evidence="1">The sequence shown here is derived from an EMBL/GenBank/DDBJ whole genome shotgun (WGS) entry which is preliminary data.</text>
</comment>
<dbReference type="SUPFAM" id="SSF52540">
    <property type="entry name" value="P-loop containing nucleoside triphosphate hydrolases"/>
    <property type="match status" value="1"/>
</dbReference>
<organism evidence="1 2">
    <name type="scientific">Embleya scabrispora</name>
    <dbReference type="NCBI Taxonomy" id="159449"/>
    <lineage>
        <taxon>Bacteria</taxon>
        <taxon>Bacillati</taxon>
        <taxon>Actinomycetota</taxon>
        <taxon>Actinomycetes</taxon>
        <taxon>Kitasatosporales</taxon>
        <taxon>Streptomycetaceae</taxon>
        <taxon>Embleya</taxon>
    </lineage>
</organism>
<gene>
    <name evidence="1" type="ORF">B4N89_05875</name>
</gene>
<dbReference type="AlphaFoldDB" id="A0A1T3NUS9"/>
<evidence type="ECO:0000313" key="1">
    <source>
        <dbReference type="EMBL" id="OPC80544.1"/>
    </source>
</evidence>
<name>A0A1T3NUS9_9ACTN</name>
<reference evidence="1 2" key="1">
    <citation type="submission" date="2017-03" db="EMBL/GenBank/DDBJ databases">
        <title>Draft genome sequence of Streptomyces scabrisporus NF3, endophyte isolated from Amphipterygium adstringens.</title>
        <authorList>
            <person name="Vazquez M."/>
            <person name="Ceapa C.D."/>
            <person name="Rodriguez Luna D."/>
            <person name="Sanchez Esquivel S."/>
        </authorList>
    </citation>
    <scope>NUCLEOTIDE SEQUENCE [LARGE SCALE GENOMIC DNA]</scope>
    <source>
        <strain evidence="1 2">NF3</strain>
    </source>
</reference>
<dbReference type="Proteomes" id="UP000190037">
    <property type="component" value="Unassembled WGS sequence"/>
</dbReference>
<keyword evidence="2" id="KW-1185">Reference proteome</keyword>
<dbReference type="Pfam" id="PF13469">
    <property type="entry name" value="Sulfotransfer_3"/>
    <property type="match status" value="1"/>
</dbReference>
<dbReference type="STRING" id="159449.B4N89_05875"/>
<accession>A0A1T3NUS9</accession>
<protein>
    <recommendedName>
        <fullName evidence="3">Sulfotransferase family protein</fullName>
    </recommendedName>
</protein>
<proteinExistence type="predicted"/>
<dbReference type="PANTHER" id="PTHR36451">
    <property type="entry name" value="PAPS-DEPENDENT SULFOTRANSFERASE STF3"/>
    <property type="match status" value="1"/>
</dbReference>
<dbReference type="OrthoDB" id="9777890at2"/>